<protein>
    <submittedName>
        <fullName evidence="2">Uncharacterized protein</fullName>
    </submittedName>
</protein>
<keyword evidence="1" id="KW-0812">Transmembrane</keyword>
<feature type="transmembrane region" description="Helical" evidence="1">
    <location>
        <begin position="6"/>
        <end position="29"/>
    </location>
</feature>
<dbReference type="RefSeq" id="WP_106987844.1">
    <property type="nucleotide sequence ID" value="NZ_PYLP01000006.1"/>
</dbReference>
<dbReference type="GeneID" id="77470718"/>
<evidence type="ECO:0000313" key="3">
    <source>
        <dbReference type="Proteomes" id="UP000241201"/>
    </source>
</evidence>
<name>A0A2T3FZ30_9FIRM</name>
<organism evidence="2 3">
    <name type="scientific">Faecalibacillus faecis</name>
    <dbReference type="NCBI Taxonomy" id="1982628"/>
    <lineage>
        <taxon>Bacteria</taxon>
        <taxon>Bacillati</taxon>
        <taxon>Bacillota</taxon>
        <taxon>Erysipelotrichia</taxon>
        <taxon>Erysipelotrichales</taxon>
        <taxon>Coprobacillaceae</taxon>
        <taxon>Faecalibacillus</taxon>
    </lineage>
</organism>
<gene>
    <name evidence="2" type="ORF">C7U55_06390</name>
</gene>
<dbReference type="AlphaFoldDB" id="A0A2T3FZ30"/>
<proteinExistence type="predicted"/>
<evidence type="ECO:0000256" key="1">
    <source>
        <dbReference type="SAM" id="Phobius"/>
    </source>
</evidence>
<keyword evidence="1" id="KW-1133">Transmembrane helix</keyword>
<comment type="caution">
    <text evidence="2">The sequence shown here is derived from an EMBL/GenBank/DDBJ whole genome shotgun (WGS) entry which is preliminary data.</text>
</comment>
<sequence length="113" mass="12842">MKSIIIYVLAYIVGYILSGAIIFSIAIVVEEIKEKISKAKNKVPKDKGQIKGELMKMTKFELDLLKVVSNNGDGDECFEDVDVLIDMRMKGYYKGIDDGITVDELIWRYENVD</sequence>
<dbReference type="Proteomes" id="UP000241201">
    <property type="component" value="Unassembled WGS sequence"/>
</dbReference>
<keyword evidence="1" id="KW-0472">Membrane</keyword>
<evidence type="ECO:0000313" key="2">
    <source>
        <dbReference type="EMBL" id="PST40537.1"/>
    </source>
</evidence>
<keyword evidence="3" id="KW-1185">Reference proteome</keyword>
<accession>A0A2T3FZ30</accession>
<dbReference type="EMBL" id="PYLP01000006">
    <property type="protein sequence ID" value="PST40537.1"/>
    <property type="molecule type" value="Genomic_DNA"/>
</dbReference>
<reference evidence="3" key="1">
    <citation type="submission" date="2018-03" db="EMBL/GenBank/DDBJ databases">
        <title>Lachnoclostridium SNUG30370 gen.nov., sp.nov., isolated from human faeces.</title>
        <authorList>
            <person name="Seo B."/>
            <person name="Jeon K."/>
            <person name="Ko G."/>
        </authorList>
    </citation>
    <scope>NUCLEOTIDE SEQUENCE [LARGE SCALE GENOMIC DNA]</scope>
    <source>
        <strain evidence="3">SNUG30370</strain>
    </source>
</reference>